<dbReference type="AlphaFoldDB" id="A0AAU9IW17"/>
<comment type="similarity">
    <text evidence="2 11">Belongs to the peptidase C54 family.</text>
</comment>
<keyword evidence="4 11" id="KW-0963">Cytoplasm</keyword>
<dbReference type="EMBL" id="CAJZBQ010000018">
    <property type="protein sequence ID" value="CAG9317304.1"/>
    <property type="molecule type" value="Genomic_DNA"/>
</dbReference>
<dbReference type="PANTHER" id="PTHR22624:SF49">
    <property type="entry name" value="CYSTEINE PROTEASE"/>
    <property type="match status" value="1"/>
</dbReference>
<dbReference type="GO" id="GO:0035973">
    <property type="term" value="P:aggrephagy"/>
    <property type="evidence" value="ECO:0007669"/>
    <property type="project" value="TreeGrafter"/>
</dbReference>
<comment type="catalytic activity">
    <reaction evidence="10">
        <text>[protein]-C-terminal L-amino acid-glycyl-phosphatidylethanolamide + H2O = [protein]-C-terminal L-amino acid-glycine + a 1,2-diacyl-sn-glycero-3-phosphoethanolamine</text>
        <dbReference type="Rhea" id="RHEA:67548"/>
        <dbReference type="Rhea" id="RHEA-COMP:17323"/>
        <dbReference type="Rhea" id="RHEA-COMP:17324"/>
        <dbReference type="ChEBI" id="CHEBI:15377"/>
        <dbReference type="ChEBI" id="CHEBI:64612"/>
        <dbReference type="ChEBI" id="CHEBI:172940"/>
        <dbReference type="ChEBI" id="CHEBI:172941"/>
    </reaction>
    <physiologicalReaction direction="left-to-right" evidence="10">
        <dbReference type="Rhea" id="RHEA:67549"/>
    </physiologicalReaction>
</comment>
<dbReference type="Pfam" id="PF03416">
    <property type="entry name" value="Peptidase_C54"/>
    <property type="match status" value="1"/>
</dbReference>
<dbReference type="InterPro" id="IPR038765">
    <property type="entry name" value="Papain-like_cys_pep_sf"/>
</dbReference>
<sequence>MENDETTNFEILSANDKSFEVLSGEICQENQNEKEVEIIYANQIFDVLENVMATLNLEERRLRMSSDEFYIATEGNEEIEKDKEAAKQEEVNYYPACNDETNWFSKFGTNIRYKLEDIENMPIFGYDKADFDENCSDIVLLARIYRISAGKLYKRNSFVIGNPRCLKKKFFDDFKKLIWVTYRSGFRPLQSREGGSVKSFTSDVGWGCTIRVGQMMLLNTLKRHLKGSTTEIDLLKLIQENSFSAGFSLHKFMEISHEFLKKPGDWHSPSMVSHFIEKLSEINQIPNFKVKVFMDSMLYRDQVYAIATEKPIEEIRKICICPDDKDEVIKFEKVGDIICSMCNKKTSDYTWKNSVLLIFPLMLGFKKIQPEYSETIKFFLSLPQTAGAIGGKPRSALYLVGYQGNSLLFLDPHFVQPSLTGIEELSSSIDSYHCDSPKLIPINSAESSISLCFYIKDELEFNKFLDKIEENRRLIHGVILVKNQELKQSNEEMLFFQN</sequence>
<dbReference type="InterPro" id="IPR005078">
    <property type="entry name" value="Peptidase_C54"/>
</dbReference>
<evidence type="ECO:0000259" key="12">
    <source>
        <dbReference type="Pfam" id="PF03416"/>
    </source>
</evidence>
<keyword evidence="14" id="KW-1185">Reference proteome</keyword>
<organism evidence="13 14">
    <name type="scientific">Blepharisma stoltei</name>
    <dbReference type="NCBI Taxonomy" id="1481888"/>
    <lineage>
        <taxon>Eukaryota</taxon>
        <taxon>Sar</taxon>
        <taxon>Alveolata</taxon>
        <taxon>Ciliophora</taxon>
        <taxon>Postciliodesmatophora</taxon>
        <taxon>Heterotrichea</taxon>
        <taxon>Heterotrichida</taxon>
        <taxon>Blepharismidae</taxon>
        <taxon>Blepharisma</taxon>
    </lineage>
</organism>
<evidence type="ECO:0000256" key="4">
    <source>
        <dbReference type="ARBA" id="ARBA00022490"/>
    </source>
</evidence>
<dbReference type="GO" id="GO:0004197">
    <property type="term" value="F:cysteine-type endopeptidase activity"/>
    <property type="evidence" value="ECO:0007669"/>
    <property type="project" value="TreeGrafter"/>
</dbReference>
<evidence type="ECO:0000313" key="13">
    <source>
        <dbReference type="EMBL" id="CAG9317304.1"/>
    </source>
</evidence>
<accession>A0AAU9IW17</accession>
<dbReference type="GO" id="GO:0000423">
    <property type="term" value="P:mitophagy"/>
    <property type="evidence" value="ECO:0007669"/>
    <property type="project" value="TreeGrafter"/>
</dbReference>
<dbReference type="GO" id="GO:0019786">
    <property type="term" value="F:protein-phosphatidylethanolamide deconjugating activity"/>
    <property type="evidence" value="ECO:0007669"/>
    <property type="project" value="InterPro"/>
</dbReference>
<comment type="caution">
    <text evidence="13">The sequence shown here is derived from an EMBL/GenBank/DDBJ whole genome shotgun (WGS) entry which is preliminary data.</text>
</comment>
<dbReference type="PANTHER" id="PTHR22624">
    <property type="entry name" value="CYSTEINE PROTEASE ATG4"/>
    <property type="match status" value="1"/>
</dbReference>
<evidence type="ECO:0000256" key="8">
    <source>
        <dbReference type="ARBA" id="ARBA00022927"/>
    </source>
</evidence>
<evidence type="ECO:0000256" key="7">
    <source>
        <dbReference type="ARBA" id="ARBA00022807"/>
    </source>
</evidence>
<dbReference type="GO" id="GO:0015031">
    <property type="term" value="P:protein transport"/>
    <property type="evidence" value="ECO:0007669"/>
    <property type="project" value="UniProtKB-KW"/>
</dbReference>
<dbReference type="GO" id="GO:0034727">
    <property type="term" value="P:piecemeal microautophagy of the nucleus"/>
    <property type="evidence" value="ECO:0007669"/>
    <property type="project" value="TreeGrafter"/>
</dbReference>
<evidence type="ECO:0000256" key="9">
    <source>
        <dbReference type="ARBA" id="ARBA00023006"/>
    </source>
</evidence>
<evidence type="ECO:0000313" key="14">
    <source>
        <dbReference type="Proteomes" id="UP001162131"/>
    </source>
</evidence>
<keyword evidence="6 11" id="KW-0378">Hydrolase</keyword>
<protein>
    <recommendedName>
        <fullName evidence="11">Cysteine protease</fullName>
        <ecNumber evidence="11">3.4.22.-</ecNumber>
    </recommendedName>
</protein>
<evidence type="ECO:0000256" key="3">
    <source>
        <dbReference type="ARBA" id="ARBA00022448"/>
    </source>
</evidence>
<dbReference type="EC" id="3.4.22.-" evidence="11"/>
<evidence type="ECO:0000256" key="10">
    <source>
        <dbReference type="ARBA" id="ARBA00029362"/>
    </source>
</evidence>
<evidence type="ECO:0000256" key="6">
    <source>
        <dbReference type="ARBA" id="ARBA00022801"/>
    </source>
</evidence>
<reference evidence="13" key="1">
    <citation type="submission" date="2021-09" db="EMBL/GenBank/DDBJ databases">
        <authorList>
            <consortium name="AG Swart"/>
            <person name="Singh M."/>
            <person name="Singh A."/>
            <person name="Seah K."/>
            <person name="Emmerich C."/>
        </authorList>
    </citation>
    <scope>NUCLEOTIDE SEQUENCE</scope>
    <source>
        <strain evidence="13">ATCC30299</strain>
    </source>
</reference>
<dbReference type="GO" id="GO:0000045">
    <property type="term" value="P:autophagosome assembly"/>
    <property type="evidence" value="ECO:0007669"/>
    <property type="project" value="TreeGrafter"/>
</dbReference>
<dbReference type="GO" id="GO:0016485">
    <property type="term" value="P:protein processing"/>
    <property type="evidence" value="ECO:0007669"/>
    <property type="project" value="TreeGrafter"/>
</dbReference>
<evidence type="ECO:0000256" key="2">
    <source>
        <dbReference type="ARBA" id="ARBA00010958"/>
    </source>
</evidence>
<dbReference type="Proteomes" id="UP001162131">
    <property type="component" value="Unassembled WGS sequence"/>
</dbReference>
<gene>
    <name evidence="13" type="ORF">BSTOLATCC_MIC18556</name>
</gene>
<feature type="domain" description="Peptidase C54 catalytic" evidence="12">
    <location>
        <begin position="168"/>
        <end position="466"/>
    </location>
</feature>
<evidence type="ECO:0000256" key="5">
    <source>
        <dbReference type="ARBA" id="ARBA00022670"/>
    </source>
</evidence>
<dbReference type="GO" id="GO:0005737">
    <property type="term" value="C:cytoplasm"/>
    <property type="evidence" value="ECO:0007669"/>
    <property type="project" value="UniProtKB-SubCell"/>
</dbReference>
<comment type="function">
    <text evidence="11">Cysteine protease that plays a key role in autophagy by mediating both proteolytic activation and delipidation of ATG8 family proteins.</text>
</comment>
<keyword evidence="5 11" id="KW-0645">Protease</keyword>
<evidence type="ECO:0000256" key="11">
    <source>
        <dbReference type="RuleBase" id="RU363115"/>
    </source>
</evidence>
<proteinExistence type="inferred from homology"/>
<dbReference type="InterPro" id="IPR046792">
    <property type="entry name" value="Peptidase_C54_cat"/>
</dbReference>
<name>A0AAU9IW17_9CILI</name>
<keyword evidence="8 11" id="KW-0653">Protein transport</keyword>
<evidence type="ECO:0000256" key="1">
    <source>
        <dbReference type="ARBA" id="ARBA00004496"/>
    </source>
</evidence>
<dbReference type="SUPFAM" id="SSF54001">
    <property type="entry name" value="Cysteine proteinases"/>
    <property type="match status" value="1"/>
</dbReference>
<keyword evidence="3" id="KW-0813">Transport</keyword>
<keyword evidence="7" id="KW-0788">Thiol protease</keyword>
<keyword evidence="9 11" id="KW-0072">Autophagy</keyword>
<comment type="subcellular location">
    <subcellularLocation>
        <location evidence="1 11">Cytoplasm</location>
    </subcellularLocation>
</comment>